<feature type="transmembrane region" description="Helical" evidence="6">
    <location>
        <begin position="136"/>
        <end position="155"/>
    </location>
</feature>
<dbReference type="GO" id="GO:0016020">
    <property type="term" value="C:membrane"/>
    <property type="evidence" value="ECO:0007669"/>
    <property type="project" value="UniProtKB-SubCell"/>
</dbReference>
<dbReference type="InterPro" id="IPR004853">
    <property type="entry name" value="Sugar_P_trans_dom"/>
</dbReference>
<feature type="transmembrane region" description="Helical" evidence="6">
    <location>
        <begin position="96"/>
        <end position="116"/>
    </location>
</feature>
<keyword evidence="9" id="KW-1185">Reference proteome</keyword>
<name>K8EZY6_9CHLO</name>
<evidence type="ECO:0000256" key="3">
    <source>
        <dbReference type="ARBA" id="ARBA00022989"/>
    </source>
</evidence>
<feature type="transmembrane region" description="Helical" evidence="6">
    <location>
        <begin position="206"/>
        <end position="227"/>
    </location>
</feature>
<evidence type="ECO:0000313" key="9">
    <source>
        <dbReference type="Proteomes" id="UP000198341"/>
    </source>
</evidence>
<dbReference type="Proteomes" id="UP000198341">
    <property type="component" value="Chromosome 2"/>
</dbReference>
<feature type="transmembrane region" description="Helical" evidence="6">
    <location>
        <begin position="333"/>
        <end position="354"/>
    </location>
</feature>
<dbReference type="AlphaFoldDB" id="K8EZY6"/>
<reference evidence="8 9" key="1">
    <citation type="submission" date="2011-10" db="EMBL/GenBank/DDBJ databases">
        <authorList>
            <person name="Genoscope - CEA"/>
        </authorList>
    </citation>
    <scope>NUCLEOTIDE SEQUENCE [LARGE SCALE GENOMIC DNA]</scope>
    <source>
        <strain evidence="8 9">RCC 1105</strain>
    </source>
</reference>
<evidence type="ECO:0000256" key="2">
    <source>
        <dbReference type="ARBA" id="ARBA00022692"/>
    </source>
</evidence>
<comment type="subcellular location">
    <subcellularLocation>
        <location evidence="1">Membrane</location>
        <topology evidence="1">Multi-pass membrane protein</topology>
    </subcellularLocation>
</comment>
<dbReference type="PANTHER" id="PTHR11132">
    <property type="entry name" value="SOLUTE CARRIER FAMILY 35"/>
    <property type="match status" value="1"/>
</dbReference>
<protein>
    <recommendedName>
        <fullName evidence="7">Sugar phosphate transporter domain-containing protein</fullName>
    </recommendedName>
</protein>
<feature type="transmembrane region" description="Helical" evidence="6">
    <location>
        <begin position="239"/>
        <end position="259"/>
    </location>
</feature>
<dbReference type="EMBL" id="FO082277">
    <property type="protein sequence ID" value="CCO14838.1"/>
    <property type="molecule type" value="Genomic_DNA"/>
</dbReference>
<accession>K8EZY6</accession>
<feature type="region of interest" description="Disordered" evidence="5">
    <location>
        <begin position="1"/>
        <end position="23"/>
    </location>
</feature>
<keyword evidence="2 6" id="KW-0812">Transmembrane</keyword>
<sequence length="364" mass="39671">MDKFAPKAFSFSSSSARESGSIRGSNTLKRDILKRERLSRRALKTKATGARASALSEFKEKFPAAETAFYFAAWYFLNVQFNIINKTIYNYFPFPWFVSCVHLGVGLLIMTFFWTTRLVKFEKPSPTFLKALTLPAFLHAFGHCLSNVSFATVAVSFTHTVKTLEPVFSALGVYLVSGTVYPLPVYLSLIPVIGGVALASATELSFTWLGFLTAMSSNVAFAARAIFSKKLMSEMSPLNLYNYVTIVALLFCIPFALLFEGSTVAAGISSAIALKGQKDFVMSLLSVGFYYHMYNQVAYQALGKVEPVTHAVGNVGKRIFVIGFSILAFGNKISTQTAVGSAIAIAGASAYGIIKAKYAEKKTA</sequence>
<evidence type="ECO:0000256" key="5">
    <source>
        <dbReference type="SAM" id="MobiDB-lite"/>
    </source>
</evidence>
<evidence type="ECO:0000259" key="7">
    <source>
        <dbReference type="Pfam" id="PF03151"/>
    </source>
</evidence>
<gene>
    <name evidence="8" type="ORF">Bathy02g01160</name>
</gene>
<dbReference type="KEGG" id="bpg:Bathy02g01160"/>
<dbReference type="InterPro" id="IPR050186">
    <property type="entry name" value="TPT_transporter"/>
</dbReference>
<dbReference type="Pfam" id="PF03151">
    <property type="entry name" value="TPT"/>
    <property type="match status" value="1"/>
</dbReference>
<dbReference type="STRING" id="41875.K8EZY6"/>
<dbReference type="RefSeq" id="XP_007514598.1">
    <property type="nucleotide sequence ID" value="XM_007514536.1"/>
</dbReference>
<keyword evidence="3 6" id="KW-1133">Transmembrane helix</keyword>
<feature type="transmembrane region" description="Helical" evidence="6">
    <location>
        <begin position="167"/>
        <end position="194"/>
    </location>
</feature>
<dbReference type="eggNOG" id="KOG1441">
    <property type="taxonomic scope" value="Eukaryota"/>
</dbReference>
<evidence type="ECO:0000313" key="8">
    <source>
        <dbReference type="EMBL" id="CCO14838.1"/>
    </source>
</evidence>
<evidence type="ECO:0000256" key="1">
    <source>
        <dbReference type="ARBA" id="ARBA00004141"/>
    </source>
</evidence>
<dbReference type="GeneID" id="19017230"/>
<evidence type="ECO:0000256" key="6">
    <source>
        <dbReference type="SAM" id="Phobius"/>
    </source>
</evidence>
<evidence type="ECO:0000256" key="4">
    <source>
        <dbReference type="ARBA" id="ARBA00023136"/>
    </source>
</evidence>
<feature type="compositionally biased region" description="Low complexity" evidence="5">
    <location>
        <begin position="8"/>
        <end position="23"/>
    </location>
</feature>
<proteinExistence type="predicted"/>
<keyword evidence="4 6" id="KW-0472">Membrane</keyword>
<dbReference type="OrthoDB" id="6418713at2759"/>
<organism evidence="8 9">
    <name type="scientific">Bathycoccus prasinos</name>
    <dbReference type="NCBI Taxonomy" id="41875"/>
    <lineage>
        <taxon>Eukaryota</taxon>
        <taxon>Viridiplantae</taxon>
        <taxon>Chlorophyta</taxon>
        <taxon>Mamiellophyceae</taxon>
        <taxon>Mamiellales</taxon>
        <taxon>Bathycoccaceae</taxon>
        <taxon>Bathycoccus</taxon>
    </lineage>
</organism>
<feature type="domain" description="Sugar phosphate transporter" evidence="7">
    <location>
        <begin position="67"/>
        <end position="351"/>
    </location>
</feature>